<evidence type="ECO:0000313" key="1">
    <source>
        <dbReference type="EMBL" id="EMJ34829.1"/>
    </source>
</evidence>
<dbReference type="EMBL" id="AKWR02000207">
    <property type="protein sequence ID" value="EMJ34829.1"/>
    <property type="molecule type" value="Genomic_DNA"/>
</dbReference>
<sequence>MIYFLFPKKPSLNLRSKDNFQLFQPYAEPKLKMIYLKVLGWYHFHIFKW</sequence>
<gene>
    <name evidence="1" type="ORF">LEP1GSC079_4722</name>
</gene>
<reference evidence="1 2" key="1">
    <citation type="submission" date="2013-01" db="EMBL/GenBank/DDBJ databases">
        <authorList>
            <person name="Harkins D.M."/>
            <person name="Durkin A.S."/>
            <person name="Brinkac L.M."/>
            <person name="Haft D.H."/>
            <person name="Selengut J.D."/>
            <person name="Sanka R."/>
            <person name="DePew J."/>
            <person name="Purushe J."/>
            <person name="Peacock S.J."/>
            <person name="Thaipadungpanit J."/>
            <person name="Wuthiekanun V.W."/>
            <person name="Day N.P."/>
            <person name="Vinetz J.M."/>
            <person name="Sutton G.G."/>
            <person name="Nierman W.C."/>
            <person name="Fouts D.E."/>
        </authorList>
    </citation>
    <scope>NUCLEOTIDE SEQUENCE [LARGE SCALE GENOMIC DNA]</scope>
    <source>
        <strain evidence="1 2">FPW1039</strain>
    </source>
</reference>
<organism evidence="1 2">
    <name type="scientific">Leptospira interrogans str. FPW1039</name>
    <dbReference type="NCBI Taxonomy" id="1193040"/>
    <lineage>
        <taxon>Bacteria</taxon>
        <taxon>Pseudomonadati</taxon>
        <taxon>Spirochaetota</taxon>
        <taxon>Spirochaetia</taxon>
        <taxon>Leptospirales</taxon>
        <taxon>Leptospiraceae</taxon>
        <taxon>Leptospira</taxon>
    </lineage>
</organism>
<evidence type="ECO:0000313" key="2">
    <source>
        <dbReference type="Proteomes" id="UP000012164"/>
    </source>
</evidence>
<proteinExistence type="predicted"/>
<dbReference type="Proteomes" id="UP000012164">
    <property type="component" value="Unassembled WGS sequence"/>
</dbReference>
<comment type="caution">
    <text evidence="1">The sequence shown here is derived from an EMBL/GenBank/DDBJ whole genome shotgun (WGS) entry which is preliminary data.</text>
</comment>
<protein>
    <submittedName>
        <fullName evidence="1">Uncharacterized protein</fullName>
    </submittedName>
</protein>
<dbReference type="AlphaFoldDB" id="A0A0F6I9V4"/>
<accession>A0A0F6I9V4</accession>
<name>A0A0F6I9V4_LEPIR</name>